<organism evidence="1 2">
    <name type="scientific">Pristionchus mayeri</name>
    <dbReference type="NCBI Taxonomy" id="1317129"/>
    <lineage>
        <taxon>Eukaryota</taxon>
        <taxon>Metazoa</taxon>
        <taxon>Ecdysozoa</taxon>
        <taxon>Nematoda</taxon>
        <taxon>Chromadorea</taxon>
        <taxon>Rhabditida</taxon>
        <taxon>Rhabditina</taxon>
        <taxon>Diplogasteromorpha</taxon>
        <taxon>Diplogasteroidea</taxon>
        <taxon>Neodiplogasteridae</taxon>
        <taxon>Pristionchus</taxon>
    </lineage>
</organism>
<protein>
    <submittedName>
        <fullName evidence="1">Uncharacterized protein</fullName>
    </submittedName>
</protein>
<gene>
    <name evidence="1" type="ORF">PMAYCL1PPCAC_31557</name>
</gene>
<accession>A0AAN5ICN8</accession>
<dbReference type="AlphaFoldDB" id="A0AAN5ICN8"/>
<evidence type="ECO:0000313" key="2">
    <source>
        <dbReference type="Proteomes" id="UP001328107"/>
    </source>
</evidence>
<sequence>LIMTCVASISTNRTPEWEILHINEFCPENVEMCQHECMIEGLDDVFNFLNENLKPNNIWRKAKKVCYGVDKVKHYCIICVSQVSDGDHCIGVYQKIKGAKHLNAYVMHDTCLSTISQNKEAVLPAIKFMLKNANVDIIKSINKYCIFESKKTCYECKRDLFVEKYGKGKIICCSDPFCGKNMHRSCVITSTTCRVDFYAKTIYCKDHEKALTQPNEAAHRGIELSQTPIEYEICVVCSEKVARWPLRGKIFYLTCCESFVHYGCATSRFQETRMQCQKCSSMNRYLESIQKQGHCLLDYSEEMKRNKIGYYNPERAENFLDESMVEDESDGGSRIVECVEIDEEMEESMKNCYIKEEIATPGKENRRPKKRRE</sequence>
<keyword evidence="2" id="KW-1185">Reference proteome</keyword>
<name>A0AAN5ICN8_9BILA</name>
<dbReference type="Proteomes" id="UP001328107">
    <property type="component" value="Unassembled WGS sequence"/>
</dbReference>
<reference evidence="2" key="1">
    <citation type="submission" date="2022-10" db="EMBL/GenBank/DDBJ databases">
        <title>Genome assembly of Pristionchus species.</title>
        <authorList>
            <person name="Yoshida K."/>
            <person name="Sommer R.J."/>
        </authorList>
    </citation>
    <scope>NUCLEOTIDE SEQUENCE [LARGE SCALE GENOMIC DNA]</scope>
    <source>
        <strain evidence="2">RS5460</strain>
    </source>
</reference>
<proteinExistence type="predicted"/>
<dbReference type="EMBL" id="BTRK01000006">
    <property type="protein sequence ID" value="GMR61362.1"/>
    <property type="molecule type" value="Genomic_DNA"/>
</dbReference>
<feature type="non-terminal residue" evidence="1">
    <location>
        <position position="1"/>
    </location>
</feature>
<evidence type="ECO:0000313" key="1">
    <source>
        <dbReference type="EMBL" id="GMR61362.1"/>
    </source>
</evidence>
<comment type="caution">
    <text evidence="1">The sequence shown here is derived from an EMBL/GenBank/DDBJ whole genome shotgun (WGS) entry which is preliminary data.</text>
</comment>